<keyword evidence="1" id="KW-0472">Membrane</keyword>
<proteinExistence type="predicted"/>
<organism evidence="2 3">
    <name type="scientific">Candidatus Campylobacter infans</name>
    <dbReference type="NCBI Taxonomy" id="2561898"/>
    <lineage>
        <taxon>Bacteria</taxon>
        <taxon>Pseudomonadati</taxon>
        <taxon>Campylobacterota</taxon>
        <taxon>Epsilonproteobacteria</taxon>
        <taxon>Campylobacterales</taxon>
        <taxon>Campylobacteraceae</taxon>
        <taxon>Campylobacter</taxon>
    </lineage>
</organism>
<keyword evidence="1" id="KW-1133">Transmembrane helix</keyword>
<gene>
    <name evidence="2" type="ORF">CINF_0858</name>
</gene>
<evidence type="ECO:0000313" key="2">
    <source>
        <dbReference type="EMBL" id="QLI05371.1"/>
    </source>
</evidence>
<dbReference type="Proteomes" id="UP000509414">
    <property type="component" value="Chromosome"/>
</dbReference>
<dbReference type="AlphaFoldDB" id="A0A7H9CI76"/>
<sequence length="390" mass="45333">MIKLFFLLNSAVCLMANEIQSEFYKSLKNMDYNENTLILNIFAVVFLVTSLIFVFKILLNKPMQTSTNIKEIKHEKYIAKLNFHYSIQKSKKQNIIQTLESYFDILHIKAAKGSNRVIFHFNQNQGRYFLMNSQEINLTLFSLLEFLLENTTNAVITINIKPNSQGKLIKNGTKIQNYHFFVRVNKNLKDLEFRINSVLTNNAKDLKLKYLTQAKNFAGEFGYEITCELHEKFSTFGFYKDLYELGLKTPKQNQALINKNCVILDDDISAFGNFALLLRSFGANTQPFLSTNTSKNHIFNAIFKPDFVIINTKFFHTNSKNSKAFSKDEIEALMRAKRNKNFVLILVSNSANYDEIDNKLSDYYLLKEPFCADVFLEILQDKNNKKQSWL</sequence>
<dbReference type="EMBL" id="CP049075">
    <property type="protein sequence ID" value="QLI05371.1"/>
    <property type="molecule type" value="Genomic_DNA"/>
</dbReference>
<dbReference type="KEGG" id="cinf:CINF_0858"/>
<evidence type="ECO:0000256" key="1">
    <source>
        <dbReference type="SAM" id="Phobius"/>
    </source>
</evidence>
<reference evidence="2 3" key="1">
    <citation type="submission" date="2020-02" db="EMBL/GenBank/DDBJ databases">
        <title>Complete genome sequence of the novel Campylobacter species Candidatus Campylobacter infans.</title>
        <authorList>
            <person name="Duim B."/>
            <person name="Zomer A."/>
            <person name="van der Graaf L."/>
            <person name="Wagenaar J."/>
        </authorList>
    </citation>
    <scope>NUCLEOTIDE SEQUENCE [LARGE SCALE GENOMIC DNA]</scope>
    <source>
        <strain evidence="2 3">19S00001</strain>
    </source>
</reference>
<keyword evidence="1" id="KW-0812">Transmembrane</keyword>
<evidence type="ECO:0000313" key="3">
    <source>
        <dbReference type="Proteomes" id="UP000509414"/>
    </source>
</evidence>
<name>A0A7H9CI76_9BACT</name>
<keyword evidence="3" id="KW-1185">Reference proteome</keyword>
<protein>
    <submittedName>
        <fullName evidence="2">Uncharacterized protein</fullName>
    </submittedName>
</protein>
<feature type="transmembrane region" description="Helical" evidence="1">
    <location>
        <begin position="37"/>
        <end position="59"/>
    </location>
</feature>
<dbReference type="RefSeq" id="WP_179975873.1">
    <property type="nucleotide sequence ID" value="NZ_CP049075.1"/>
</dbReference>
<accession>A0A7H9CI76</accession>